<dbReference type="InterPro" id="IPR015003">
    <property type="entry name" value="DUF1853"/>
</dbReference>
<dbReference type="EMBL" id="WTVA01000003">
    <property type="protein sequence ID" value="MZR22461.1"/>
    <property type="molecule type" value="Genomic_DNA"/>
</dbReference>
<dbReference type="RefSeq" id="WP_161338899.1">
    <property type="nucleotide sequence ID" value="NZ_JBHSDG010000005.1"/>
</dbReference>
<organism evidence="1 2">
    <name type="scientific">Sneathiella chungangensis</name>
    <dbReference type="NCBI Taxonomy" id="1418234"/>
    <lineage>
        <taxon>Bacteria</taxon>
        <taxon>Pseudomonadati</taxon>
        <taxon>Pseudomonadota</taxon>
        <taxon>Alphaproteobacteria</taxon>
        <taxon>Sneathiellales</taxon>
        <taxon>Sneathiellaceae</taxon>
        <taxon>Sneathiella</taxon>
    </lineage>
</organism>
<dbReference type="Pfam" id="PF08907">
    <property type="entry name" value="DUF1853"/>
    <property type="match status" value="1"/>
</dbReference>
<evidence type="ECO:0000313" key="1">
    <source>
        <dbReference type="EMBL" id="MZR22461.1"/>
    </source>
</evidence>
<keyword evidence="2" id="KW-1185">Reference proteome</keyword>
<comment type="caution">
    <text evidence="1">The sequence shown here is derived from an EMBL/GenBank/DDBJ whole genome shotgun (WGS) entry which is preliminary data.</text>
</comment>
<reference evidence="1 2" key="1">
    <citation type="journal article" date="2014" name="Int. J. Syst. Evol. Microbiol.">
        <title>Sneathiella chungangensis sp. nov., isolated from a marine sand, and emended description of the genus Sneathiella.</title>
        <authorList>
            <person name="Siamphan C."/>
            <person name="Kim H."/>
            <person name="Lee J.S."/>
            <person name="Kim W."/>
        </authorList>
    </citation>
    <scope>NUCLEOTIDE SEQUENCE [LARGE SCALE GENOMIC DNA]</scope>
    <source>
        <strain evidence="1 2">KCTC 32476</strain>
    </source>
</reference>
<protein>
    <submittedName>
        <fullName evidence="1">DUF1853 family protein</fullName>
    </submittedName>
</protein>
<dbReference type="AlphaFoldDB" id="A0A845MFN4"/>
<proteinExistence type="predicted"/>
<dbReference type="Proteomes" id="UP000445696">
    <property type="component" value="Unassembled WGS sequence"/>
</dbReference>
<accession>A0A845MFN4</accession>
<dbReference type="OrthoDB" id="378654at2"/>
<name>A0A845MFN4_9PROT</name>
<gene>
    <name evidence="1" type="ORF">GQF03_08960</name>
</gene>
<sequence length="312" mass="34681">MMTERPGTLVPFALRDLEWVISAPFLLKSPPEPALAALPETGELLARLTADPAPLLAYLEAAGPLNLGRYFERLMIFWLENLPAVTLLGSNIRISDDKRTLGEIDLLFLHGAVAYHWELAVKFYLNIGNGGNEASYMGPMLKDRLDRKLDRLFGHQLTLPERAATKSTLSRLGIETVLSQPFVKGCLFHPLARLRAAPQMPDRIAPDSFSGHWLTLPEIGSGALPGFDHFLLLEKKRWITPWFYRDEAMSGGPDRLATAMQAAFGRRSAPQLVALFRDEGGEILANAGRYFITPNDWPALARKAHDSQKLGD</sequence>
<evidence type="ECO:0000313" key="2">
    <source>
        <dbReference type="Proteomes" id="UP000445696"/>
    </source>
</evidence>